<protein>
    <submittedName>
        <fullName evidence="1">Uncharacterized protein</fullName>
    </submittedName>
</protein>
<dbReference type="EMBL" id="GGEC01085365">
    <property type="protein sequence ID" value="MBX65849.1"/>
    <property type="molecule type" value="Transcribed_RNA"/>
</dbReference>
<name>A0A2P2QFT1_RHIMU</name>
<accession>A0A2P2QFT1</accession>
<sequence length="32" mass="3848">MSLPYYLPVLFAPIGESFEDGNFNWWPFLHFL</sequence>
<reference evidence="1" key="1">
    <citation type="submission" date="2018-02" db="EMBL/GenBank/DDBJ databases">
        <title>Rhizophora mucronata_Transcriptome.</title>
        <authorList>
            <person name="Meera S.P."/>
            <person name="Sreeshan A."/>
            <person name="Augustine A."/>
        </authorList>
    </citation>
    <scope>NUCLEOTIDE SEQUENCE</scope>
    <source>
        <tissue evidence="1">Leaf</tissue>
    </source>
</reference>
<evidence type="ECO:0000313" key="1">
    <source>
        <dbReference type="EMBL" id="MBX65849.1"/>
    </source>
</evidence>
<dbReference type="AlphaFoldDB" id="A0A2P2QFT1"/>
<organism evidence="1">
    <name type="scientific">Rhizophora mucronata</name>
    <name type="common">Asiatic mangrove</name>
    <dbReference type="NCBI Taxonomy" id="61149"/>
    <lineage>
        <taxon>Eukaryota</taxon>
        <taxon>Viridiplantae</taxon>
        <taxon>Streptophyta</taxon>
        <taxon>Embryophyta</taxon>
        <taxon>Tracheophyta</taxon>
        <taxon>Spermatophyta</taxon>
        <taxon>Magnoliopsida</taxon>
        <taxon>eudicotyledons</taxon>
        <taxon>Gunneridae</taxon>
        <taxon>Pentapetalae</taxon>
        <taxon>rosids</taxon>
        <taxon>fabids</taxon>
        <taxon>Malpighiales</taxon>
        <taxon>Rhizophoraceae</taxon>
        <taxon>Rhizophora</taxon>
    </lineage>
</organism>
<proteinExistence type="predicted"/>